<feature type="chain" id="PRO_5016389494" evidence="1">
    <location>
        <begin position="25"/>
        <end position="166"/>
    </location>
</feature>
<evidence type="ECO:0000313" key="2">
    <source>
        <dbReference type="EMBL" id="PYE81392.1"/>
    </source>
</evidence>
<accession>A0A318SNE6</accession>
<dbReference type="PROSITE" id="PS51257">
    <property type="entry name" value="PROKAR_LIPOPROTEIN"/>
    <property type="match status" value="1"/>
</dbReference>
<dbReference type="AlphaFoldDB" id="A0A318SNE6"/>
<reference evidence="2 3" key="1">
    <citation type="submission" date="2018-06" db="EMBL/GenBank/DDBJ databases">
        <title>Genomic Encyclopedia of Type Strains, Phase III (KMG-III): the genomes of soil and plant-associated and newly described type strains.</title>
        <authorList>
            <person name="Whitman W."/>
        </authorList>
    </citation>
    <scope>NUCLEOTIDE SEQUENCE [LARGE SCALE GENOMIC DNA]</scope>
    <source>
        <strain evidence="2 3">CECT 9025</strain>
    </source>
</reference>
<comment type="caution">
    <text evidence="2">The sequence shown here is derived from an EMBL/GenBank/DDBJ whole genome shotgun (WGS) entry which is preliminary data.</text>
</comment>
<keyword evidence="3" id="KW-1185">Reference proteome</keyword>
<evidence type="ECO:0000256" key="1">
    <source>
        <dbReference type="SAM" id="SignalP"/>
    </source>
</evidence>
<name>A0A318SNE6_9RHOB</name>
<keyword evidence="1" id="KW-0732">Signal</keyword>
<proteinExistence type="predicted"/>
<sequence>MPYRFPLAALGLALLLGCAPGLPVQPDEPADLPLQPGQVRAYFTDLPSTLLDAVRAGCTGPQAQVTRPGALGAGCESLPPPELAAALILDLGGTVEDLPRLVTNLRAVEASGRGGYVVTAENLIRVPQRDGGPAQLVRPDSPQLKGSMRALLEAAGGEVMENTEKG</sequence>
<organism evidence="2 3">
    <name type="scientific">Pseudoroseicyclus aestuarii</name>
    <dbReference type="NCBI Taxonomy" id="1795041"/>
    <lineage>
        <taxon>Bacteria</taxon>
        <taxon>Pseudomonadati</taxon>
        <taxon>Pseudomonadota</taxon>
        <taxon>Alphaproteobacteria</taxon>
        <taxon>Rhodobacterales</taxon>
        <taxon>Paracoccaceae</taxon>
        <taxon>Pseudoroseicyclus</taxon>
    </lineage>
</organism>
<dbReference type="Proteomes" id="UP000248311">
    <property type="component" value="Unassembled WGS sequence"/>
</dbReference>
<protein>
    <submittedName>
        <fullName evidence="2">Uncharacterized protein</fullName>
    </submittedName>
</protein>
<evidence type="ECO:0000313" key="3">
    <source>
        <dbReference type="Proteomes" id="UP000248311"/>
    </source>
</evidence>
<feature type="signal peptide" evidence="1">
    <location>
        <begin position="1"/>
        <end position="24"/>
    </location>
</feature>
<dbReference type="EMBL" id="QJTE01000006">
    <property type="protein sequence ID" value="PYE81392.1"/>
    <property type="molecule type" value="Genomic_DNA"/>
</dbReference>
<dbReference type="OrthoDB" id="7724709at2"/>
<dbReference type="RefSeq" id="WP_110815407.1">
    <property type="nucleotide sequence ID" value="NZ_QJTE01000006.1"/>
</dbReference>
<gene>
    <name evidence="2" type="ORF">DFP88_10671</name>
</gene>